<keyword evidence="3" id="KW-1185">Reference proteome</keyword>
<evidence type="ECO:0000313" key="3">
    <source>
        <dbReference type="Proteomes" id="UP000238541"/>
    </source>
</evidence>
<feature type="signal peptide" evidence="1">
    <location>
        <begin position="1"/>
        <end position="20"/>
    </location>
</feature>
<sequence>MRRLILLGLVCALSAPLAFARAIPDPAQGHAPGNEEIQKPIAQAGYSVGVNYQLQCAGCHLGDGTGSAANDTPRMKNFVGNFLKVPGGREFLVRVPGMSQSALNNAQLADLLNWLMRKDGMAGESLPDDYQPYTAEEVTALRAQTMLNLPGTRSELIKAMRAQGIAIDDGMTAGTMDSPTANQ</sequence>
<organism evidence="2 3">
    <name type="scientific">Pseudomonas laurylsulfatiphila</name>
    <dbReference type="NCBI Taxonomy" id="2011015"/>
    <lineage>
        <taxon>Bacteria</taxon>
        <taxon>Pseudomonadati</taxon>
        <taxon>Pseudomonadota</taxon>
        <taxon>Gammaproteobacteria</taxon>
        <taxon>Pseudomonadales</taxon>
        <taxon>Pseudomonadaceae</taxon>
        <taxon>Pseudomonas</taxon>
    </lineage>
</organism>
<protein>
    <submittedName>
        <fullName evidence="2">Cytochrome C</fullName>
    </submittedName>
</protein>
<dbReference type="SUPFAM" id="SSF46626">
    <property type="entry name" value="Cytochrome c"/>
    <property type="match status" value="1"/>
</dbReference>
<evidence type="ECO:0000313" key="2">
    <source>
        <dbReference type="EMBL" id="PPK39661.1"/>
    </source>
</evidence>
<dbReference type="Gene3D" id="1.10.760.10">
    <property type="entry name" value="Cytochrome c-like domain"/>
    <property type="match status" value="1"/>
</dbReference>
<dbReference type="RefSeq" id="WP_104448675.1">
    <property type="nucleotide sequence ID" value="NZ_NIRS01000002.1"/>
</dbReference>
<evidence type="ECO:0000256" key="1">
    <source>
        <dbReference type="SAM" id="SignalP"/>
    </source>
</evidence>
<name>A0A2S6FQH9_9PSED</name>
<comment type="caution">
    <text evidence="2">The sequence shown here is derived from an EMBL/GenBank/DDBJ whole genome shotgun (WGS) entry which is preliminary data.</text>
</comment>
<dbReference type="AlphaFoldDB" id="A0A2S6FQH9"/>
<gene>
    <name evidence="2" type="ORF">CD175_09255</name>
</gene>
<dbReference type="GO" id="GO:0009055">
    <property type="term" value="F:electron transfer activity"/>
    <property type="evidence" value="ECO:0007669"/>
    <property type="project" value="InterPro"/>
</dbReference>
<feature type="chain" id="PRO_5015459864" evidence="1">
    <location>
        <begin position="21"/>
        <end position="183"/>
    </location>
</feature>
<proteinExistence type="predicted"/>
<accession>A0A2S6FQH9</accession>
<dbReference type="EMBL" id="NIRS01000002">
    <property type="protein sequence ID" value="PPK39661.1"/>
    <property type="molecule type" value="Genomic_DNA"/>
</dbReference>
<reference evidence="3" key="1">
    <citation type="submission" date="2017-06" db="EMBL/GenBank/DDBJ databases">
        <authorList>
            <person name="Furmanczyk E.M."/>
        </authorList>
    </citation>
    <scope>NUCLEOTIDE SEQUENCE [LARGE SCALE GENOMIC DNA]</scope>
    <source>
        <strain evidence="3">AP3_16</strain>
    </source>
</reference>
<dbReference type="GO" id="GO:0020037">
    <property type="term" value="F:heme binding"/>
    <property type="evidence" value="ECO:0007669"/>
    <property type="project" value="InterPro"/>
</dbReference>
<dbReference type="InterPro" id="IPR036909">
    <property type="entry name" value="Cyt_c-like_dom_sf"/>
</dbReference>
<keyword evidence="1" id="KW-0732">Signal</keyword>
<dbReference type="Proteomes" id="UP000238541">
    <property type="component" value="Unassembled WGS sequence"/>
</dbReference>